<evidence type="ECO:0000256" key="1">
    <source>
        <dbReference type="ARBA" id="ARBA00010515"/>
    </source>
</evidence>
<dbReference type="PANTHER" id="PTHR48081">
    <property type="entry name" value="AB HYDROLASE SUPERFAMILY PROTEIN C4A8.06C"/>
    <property type="match status" value="1"/>
</dbReference>
<name>K6V416_9ACTN</name>
<comment type="caution">
    <text evidence="5">The sequence shown here is derived from an EMBL/GenBank/DDBJ whole genome shotgun (WGS) entry which is preliminary data.</text>
</comment>
<dbReference type="STRING" id="1108045.GORHZ_118_00390"/>
<dbReference type="EMBL" id="BAHC01000118">
    <property type="protein sequence ID" value="GAB90823.1"/>
    <property type="molecule type" value="Genomic_DNA"/>
</dbReference>
<dbReference type="InterPro" id="IPR029058">
    <property type="entry name" value="AB_hydrolase_fold"/>
</dbReference>
<dbReference type="eggNOG" id="COG0657">
    <property type="taxonomic scope" value="Bacteria"/>
</dbReference>
<dbReference type="Pfam" id="PF07859">
    <property type="entry name" value="Abhydrolase_3"/>
    <property type="match status" value="1"/>
</dbReference>
<evidence type="ECO:0000313" key="6">
    <source>
        <dbReference type="Proteomes" id="UP000008363"/>
    </source>
</evidence>
<evidence type="ECO:0000256" key="2">
    <source>
        <dbReference type="ARBA" id="ARBA00022801"/>
    </source>
</evidence>
<dbReference type="InterPro" id="IPR013094">
    <property type="entry name" value="AB_hydrolase_3"/>
</dbReference>
<organism evidence="5 6">
    <name type="scientific">Gordonia rhizosphera NBRC 16068</name>
    <dbReference type="NCBI Taxonomy" id="1108045"/>
    <lineage>
        <taxon>Bacteria</taxon>
        <taxon>Bacillati</taxon>
        <taxon>Actinomycetota</taxon>
        <taxon>Actinomycetes</taxon>
        <taxon>Mycobacteriales</taxon>
        <taxon>Gordoniaceae</taxon>
        <taxon>Gordonia</taxon>
    </lineage>
</organism>
<dbReference type="PROSITE" id="PS01173">
    <property type="entry name" value="LIPASE_GDXG_HIS"/>
    <property type="match status" value="1"/>
</dbReference>
<dbReference type="InterPro" id="IPR050300">
    <property type="entry name" value="GDXG_lipolytic_enzyme"/>
</dbReference>
<dbReference type="Proteomes" id="UP000008363">
    <property type="component" value="Unassembled WGS sequence"/>
</dbReference>
<feature type="region of interest" description="Disordered" evidence="3">
    <location>
        <begin position="368"/>
        <end position="397"/>
    </location>
</feature>
<keyword evidence="2" id="KW-0378">Hydrolase</keyword>
<dbReference type="PANTHER" id="PTHR48081:SF8">
    <property type="entry name" value="ALPHA_BETA HYDROLASE FOLD-3 DOMAIN-CONTAINING PROTEIN-RELATED"/>
    <property type="match status" value="1"/>
</dbReference>
<dbReference type="Gene3D" id="3.40.50.1820">
    <property type="entry name" value="alpha/beta hydrolase"/>
    <property type="match status" value="1"/>
</dbReference>
<reference evidence="5 6" key="1">
    <citation type="submission" date="2012-08" db="EMBL/GenBank/DDBJ databases">
        <title>Whole genome shotgun sequence of Gordonia rhizosphera NBRC 16068.</title>
        <authorList>
            <person name="Takarada H."/>
            <person name="Isaki S."/>
            <person name="Hosoyama A."/>
            <person name="Tsuchikane K."/>
            <person name="Katsumata H."/>
            <person name="Baba S."/>
            <person name="Ohji S."/>
            <person name="Yamazaki S."/>
            <person name="Fujita N."/>
        </authorList>
    </citation>
    <scope>NUCLEOTIDE SEQUENCE [LARGE SCALE GENOMIC DNA]</scope>
    <source>
        <strain evidence="5 6">NBRC 16068</strain>
    </source>
</reference>
<dbReference type="AlphaFoldDB" id="K6V416"/>
<accession>K6V416</accession>
<gene>
    <name evidence="5" type="ORF">GORHZ_118_00390</name>
</gene>
<protein>
    <submittedName>
        <fullName evidence="5">Putative esterase</fullName>
    </submittedName>
</protein>
<dbReference type="SUPFAM" id="SSF53474">
    <property type="entry name" value="alpha/beta-Hydrolases"/>
    <property type="match status" value="1"/>
</dbReference>
<dbReference type="GO" id="GO:0016787">
    <property type="term" value="F:hydrolase activity"/>
    <property type="evidence" value="ECO:0007669"/>
    <property type="project" value="UniProtKB-KW"/>
</dbReference>
<comment type="similarity">
    <text evidence="1">Belongs to the 'GDXG' lipolytic enzyme family.</text>
</comment>
<evidence type="ECO:0000259" key="4">
    <source>
        <dbReference type="Pfam" id="PF07859"/>
    </source>
</evidence>
<feature type="compositionally biased region" description="Polar residues" evidence="3">
    <location>
        <begin position="382"/>
        <end position="397"/>
    </location>
</feature>
<keyword evidence="6" id="KW-1185">Reference proteome</keyword>
<evidence type="ECO:0000313" key="5">
    <source>
        <dbReference type="EMBL" id="GAB90823.1"/>
    </source>
</evidence>
<evidence type="ECO:0000256" key="3">
    <source>
        <dbReference type="SAM" id="MobiDB-lite"/>
    </source>
</evidence>
<dbReference type="InterPro" id="IPR002168">
    <property type="entry name" value="Lipase_GDXG_HIS_AS"/>
</dbReference>
<sequence length="397" mass="42958">MDPRGRTLAAWLDLVGWPNIVTRTPEQARIDYQILVATTTRRTIGGWSRSTIASSPEGHEVPVRVYWPRRRRIGAPIVVWMHGGGFVIGDLFTADATCRKLANYSSAVVVSVDYRRSPEVPITQSHEDARTAIAWAYRHAAQLGADRRRLIVAGDSAGGNMAAAACCHFRDHAGAGIAGQILIYPATDLTLAHMDHTAASGFFDGAAIEWFGLHSLTGIERTDPTISPLFADSHAGLPPAHIVLGGADPFCPDGRAYARALEAAGNQVLCEEFPRQMHGFVDMDGIFPSGHSALKSIAETVAGVSPVPGGVPTVPDHPIRWYSLAAETERRLDESWLRTPMANTARILSTLAAERWRGPRISPVRALTRSTQSKKHRLALDETSTGHTTDATAVTND</sequence>
<feature type="domain" description="Alpha/beta hydrolase fold-3" evidence="4">
    <location>
        <begin position="78"/>
        <end position="281"/>
    </location>
</feature>
<proteinExistence type="inferred from homology"/>